<evidence type="ECO:0000256" key="11">
    <source>
        <dbReference type="ARBA" id="ARBA00022777"/>
    </source>
</evidence>
<evidence type="ECO:0000256" key="8">
    <source>
        <dbReference type="ARBA" id="ARBA00022553"/>
    </source>
</evidence>
<dbReference type="Gene3D" id="3.30.200.20">
    <property type="entry name" value="Phosphorylase Kinase, domain 1"/>
    <property type="match status" value="1"/>
</dbReference>
<dbReference type="GO" id="GO:0007165">
    <property type="term" value="P:signal transduction"/>
    <property type="evidence" value="ECO:0007669"/>
    <property type="project" value="UniProtKB-ARBA"/>
</dbReference>
<organism evidence="25 26">
    <name type="scientific">Hypsibius exemplaris</name>
    <name type="common">Freshwater tardigrade</name>
    <dbReference type="NCBI Taxonomy" id="2072580"/>
    <lineage>
        <taxon>Eukaryota</taxon>
        <taxon>Metazoa</taxon>
        <taxon>Ecdysozoa</taxon>
        <taxon>Tardigrada</taxon>
        <taxon>Eutardigrada</taxon>
        <taxon>Parachela</taxon>
        <taxon>Hypsibioidea</taxon>
        <taxon>Hypsibiidae</taxon>
        <taxon>Hypsibius</taxon>
    </lineage>
</organism>
<dbReference type="SUPFAM" id="SSF47031">
    <property type="entry name" value="Second domain of FERM"/>
    <property type="match status" value="1"/>
</dbReference>
<dbReference type="SMART" id="SM00219">
    <property type="entry name" value="TyrKc"/>
    <property type="match status" value="1"/>
</dbReference>
<dbReference type="SUPFAM" id="SSF68993">
    <property type="entry name" value="FAT domain of focal adhesion kinase"/>
    <property type="match status" value="1"/>
</dbReference>
<dbReference type="InterPro" id="IPR019749">
    <property type="entry name" value="Band_41_domain"/>
</dbReference>
<keyword evidence="10 20" id="KW-0547">Nucleotide-binding</keyword>
<evidence type="ECO:0000256" key="20">
    <source>
        <dbReference type="PROSITE-ProRule" id="PRU10141"/>
    </source>
</evidence>
<evidence type="ECO:0000256" key="6">
    <source>
        <dbReference type="ARBA" id="ARBA00022475"/>
    </source>
</evidence>
<keyword evidence="16" id="KW-0829">Tyrosine-protein kinase</keyword>
<keyword evidence="8" id="KW-0597">Phosphoprotein</keyword>
<comment type="similarity">
    <text evidence="19">Belongs to the protein kinase superfamily. Tyr protein kinase family. Fes/fps subfamily.</text>
</comment>
<dbReference type="InterPro" id="IPR014352">
    <property type="entry name" value="FERM/acyl-CoA-bd_prot_sf"/>
</dbReference>
<dbReference type="EC" id="2.7.10.2" evidence="5"/>
<evidence type="ECO:0000256" key="10">
    <source>
        <dbReference type="ARBA" id="ARBA00022741"/>
    </source>
</evidence>
<evidence type="ECO:0000256" key="16">
    <source>
        <dbReference type="ARBA" id="ARBA00023137"/>
    </source>
</evidence>
<dbReference type="GO" id="GO:0042995">
    <property type="term" value="C:cell projection"/>
    <property type="evidence" value="ECO:0007669"/>
    <property type="project" value="UniProtKB-SubCell"/>
</dbReference>
<dbReference type="Gene3D" id="1.20.80.10">
    <property type="match status" value="1"/>
</dbReference>
<evidence type="ECO:0000313" key="26">
    <source>
        <dbReference type="Proteomes" id="UP000192578"/>
    </source>
</evidence>
<dbReference type="FunFam" id="3.30.200.20:FF:000194">
    <property type="entry name" value="protein-tyrosine kinase 2-beta isoform X1"/>
    <property type="match status" value="1"/>
</dbReference>
<name>A0A9X6RL58_HYPEX</name>
<dbReference type="FunFam" id="1.10.510.10:FF:000027">
    <property type="entry name" value="Receptor protein-tyrosine kinase"/>
    <property type="match status" value="1"/>
</dbReference>
<evidence type="ECO:0000313" key="25">
    <source>
        <dbReference type="EMBL" id="OWA51620.1"/>
    </source>
</evidence>
<keyword evidence="7" id="KW-0963">Cytoplasm</keyword>
<evidence type="ECO:0000256" key="13">
    <source>
        <dbReference type="ARBA" id="ARBA00022949"/>
    </source>
</evidence>
<keyword evidence="14" id="KW-0727">SH2 domain</keyword>
<evidence type="ECO:0000256" key="19">
    <source>
        <dbReference type="ARBA" id="ARBA00061333"/>
    </source>
</evidence>
<dbReference type="SUPFAM" id="SSF56112">
    <property type="entry name" value="Protein kinase-like (PK-like)"/>
    <property type="match status" value="1"/>
</dbReference>
<keyword evidence="12 20" id="KW-0067">ATP-binding</keyword>
<dbReference type="Gene3D" id="3.10.20.90">
    <property type="entry name" value="Phosphatidylinositol 3-kinase Catalytic Subunit, Chain A, domain 1"/>
    <property type="match status" value="1"/>
</dbReference>
<evidence type="ECO:0000259" key="23">
    <source>
        <dbReference type="PROSITE" id="PS50011"/>
    </source>
</evidence>
<dbReference type="PROSITE" id="PS50057">
    <property type="entry name" value="FERM_3"/>
    <property type="match status" value="1"/>
</dbReference>
<dbReference type="Gene3D" id="1.10.510.10">
    <property type="entry name" value="Transferase(Phosphotransferase) domain 1"/>
    <property type="match status" value="1"/>
</dbReference>
<feature type="domain" description="Protein kinase" evidence="23">
    <location>
        <begin position="468"/>
        <end position="726"/>
    </location>
</feature>
<dbReference type="SUPFAM" id="SSF54236">
    <property type="entry name" value="Ubiquitin-like"/>
    <property type="match status" value="1"/>
</dbReference>
<dbReference type="SMART" id="SM00295">
    <property type="entry name" value="B41"/>
    <property type="match status" value="1"/>
</dbReference>
<feature type="binding site" evidence="20">
    <location>
        <position position="500"/>
    </location>
    <ligand>
        <name>ATP</name>
        <dbReference type="ChEBI" id="CHEBI:30616"/>
    </ligand>
</feature>
<dbReference type="InterPro" id="IPR001245">
    <property type="entry name" value="Ser-Thr/Tyr_kinase_cat_dom"/>
</dbReference>
<dbReference type="GO" id="GO:0008284">
    <property type="term" value="P:positive regulation of cell population proliferation"/>
    <property type="evidence" value="ECO:0007669"/>
    <property type="project" value="UniProtKB-ARBA"/>
</dbReference>
<dbReference type="GO" id="GO:0005524">
    <property type="term" value="F:ATP binding"/>
    <property type="evidence" value="ECO:0007669"/>
    <property type="project" value="UniProtKB-UniRule"/>
</dbReference>
<dbReference type="GO" id="GO:0005886">
    <property type="term" value="C:plasma membrane"/>
    <property type="evidence" value="ECO:0007669"/>
    <property type="project" value="UniProtKB-SubCell"/>
</dbReference>
<evidence type="ECO:0000256" key="2">
    <source>
        <dbReference type="ARBA" id="ARBA00004316"/>
    </source>
</evidence>
<dbReference type="InterPro" id="IPR020635">
    <property type="entry name" value="Tyr_kinase_cat_dom"/>
</dbReference>
<dbReference type="PANTHER" id="PTHR46221">
    <property type="entry name" value="FERM AND PDZ DOMAIN-CONTAINING PROTEIN FAMILY MEMBER"/>
    <property type="match status" value="1"/>
</dbReference>
<dbReference type="GO" id="GO:0004715">
    <property type="term" value="F:non-membrane spanning protein tyrosine kinase activity"/>
    <property type="evidence" value="ECO:0007669"/>
    <property type="project" value="UniProtKB-EC"/>
</dbReference>
<proteinExistence type="inferred from homology"/>
<dbReference type="GO" id="GO:0007172">
    <property type="term" value="P:signal complex assembly"/>
    <property type="evidence" value="ECO:0007669"/>
    <property type="project" value="InterPro"/>
</dbReference>
<dbReference type="InterPro" id="IPR049385">
    <property type="entry name" value="FAK1-like_FERM_C"/>
</dbReference>
<comment type="caution">
    <text evidence="25">The sequence shown here is derived from an EMBL/GenBank/DDBJ whole genome shotgun (WGS) entry which is preliminary data.</text>
</comment>
<feature type="domain" description="FERM" evidence="24">
    <location>
        <begin position="77"/>
        <end position="393"/>
    </location>
</feature>
<dbReference type="PROSITE" id="PS00107">
    <property type="entry name" value="PROTEIN_KINASE_ATP"/>
    <property type="match status" value="1"/>
</dbReference>
<reference evidence="26" key="1">
    <citation type="submission" date="2017-01" db="EMBL/GenBank/DDBJ databases">
        <title>Comparative genomics of anhydrobiosis in the tardigrade Hypsibius dujardini.</title>
        <authorList>
            <person name="Yoshida Y."/>
            <person name="Koutsovoulos G."/>
            <person name="Laetsch D."/>
            <person name="Stevens L."/>
            <person name="Kumar S."/>
            <person name="Horikawa D."/>
            <person name="Ishino K."/>
            <person name="Komine S."/>
            <person name="Tomita M."/>
            <person name="Blaxter M."/>
            <person name="Arakawa K."/>
        </authorList>
    </citation>
    <scope>NUCLEOTIDE SEQUENCE [LARGE SCALE GENOMIC DNA]</scope>
    <source>
        <strain evidence="26">Z151</strain>
    </source>
</reference>
<dbReference type="OrthoDB" id="9976756at2759"/>
<dbReference type="InterPro" id="IPR036137">
    <property type="entry name" value="Focal_adhe_kin_target_dom_sf"/>
</dbReference>
<dbReference type="InterPro" id="IPR000299">
    <property type="entry name" value="FERM_domain"/>
</dbReference>
<keyword evidence="13" id="KW-0965">Cell junction</keyword>
<dbReference type="InterPro" id="IPR041390">
    <property type="entry name" value="FADK_N"/>
</dbReference>
<dbReference type="GO" id="GO:0005737">
    <property type="term" value="C:cytoplasm"/>
    <property type="evidence" value="ECO:0007669"/>
    <property type="project" value="UniProtKB-SubCell"/>
</dbReference>
<evidence type="ECO:0000256" key="21">
    <source>
        <dbReference type="SAM" id="Coils"/>
    </source>
</evidence>
<dbReference type="PROSITE" id="PS50011">
    <property type="entry name" value="PROTEIN_KINASE_DOM"/>
    <property type="match status" value="1"/>
</dbReference>
<dbReference type="Gene3D" id="1.20.120.330">
    <property type="entry name" value="Nucleotidyltransferases domain 2"/>
    <property type="match status" value="1"/>
</dbReference>
<evidence type="ECO:0000256" key="15">
    <source>
        <dbReference type="ARBA" id="ARBA00023136"/>
    </source>
</evidence>
<dbReference type="AlphaFoldDB" id="A0A9X6RL58"/>
<dbReference type="InterPro" id="IPR008266">
    <property type="entry name" value="Tyr_kinase_AS"/>
</dbReference>
<dbReference type="FunFam" id="1.20.80.10:FF:000004">
    <property type="entry name" value="Protein-tyrosine kinase 2-beta isoform 1"/>
    <property type="match status" value="1"/>
</dbReference>
<dbReference type="EMBL" id="MTYJ01000233">
    <property type="protein sequence ID" value="OWA51620.1"/>
    <property type="molecule type" value="Genomic_DNA"/>
</dbReference>
<keyword evidence="17" id="KW-0966">Cell projection</keyword>
<evidence type="ECO:0000256" key="18">
    <source>
        <dbReference type="ARBA" id="ARBA00051245"/>
    </source>
</evidence>
<keyword evidence="11 25" id="KW-0418">Kinase</keyword>
<evidence type="ECO:0000256" key="12">
    <source>
        <dbReference type="ARBA" id="ARBA00022840"/>
    </source>
</evidence>
<sequence length="1011" mass="113347">MMPLKNGNGNSSGGMSAAVNVNASPSKSGNLEYANGNNIIGKTGILPCSSPSVGKMGKLPCSSPSVAAASSSASSLNTLRVHLPNGGFNVVKYGGQTRIREIIQVVTNRLSVNPRPCASLFGICVRCREADGQVVVQHWLPRERLAAKARERFEKAANADVRYELRVRYFPSDLQLLHEKDRVTFFYIYDQVRNEYLSSVAETVDLETAIQLGCLDMRRFFKDMPQIALEKKSNIDYLEKEVGLKKFFPQSLLQNSKRRSLRKAIQICFKEFAPLSESELILRFFDILKSVYRFDQERHFCSLGSNWSVPINLVVSLDTQIAYSIEKSAPKQLARLQDIMNIRTSSEGPTRFIIQIRVEGNDEMLTLTCASAADSEDIADLINGYCKLETGTQRDIWSRENRESRRPSIILSPHFRSQSGGSDRKSSSTVLDSGRSDYAEVVLDEEIEGDYSAPLDDDYVVERSGVSITATDIIGEGHFGNVYRGLFTDKHGEQIAVAVKACKNSADRSTAEKFLEEAYIMKQFDHPHIIKLIGICPDTPIWIVMELARYGELRAYMLNNRQHLSLPLLTLYCYQLSTALAYLEAKNYVHRDIAARNILVADYDSIKLADFGLSRWIEEESYYKASKGKLPIKWMAPESINFRKFTAASDVWMFAVCAWEILMMGVKPFTGVKNNDVIALIEAGDKLPIPDNCPQRLYRLMLQCWSYEPSKRPNFVEIKTQLHDICEGDAKTYGLFSSRQENYGSGSMVESDGFDEPPPKPALPPDSSRSALSPLANPNGAFSSRSSSSSPNATGLFKHTDISAKNSLARPKRLLSLQERMDHETEQSSHSKRMLYLNERLLRLQLKEQLRISEEDDQWLEQEAVNFRPKSLMNDNSTMTINRSAKKRHNPALKSLCNEVTDAARAIIKLVDDSGSVAGFFDAVKNLGGKVRSFSAAIDSLKAELQVSEQEKIEMSQKRLSGDMGNVIQALRLVTAFYETEVEDSYLREFTSAVKVIAGDVTDLIELLSDF</sequence>
<gene>
    <name evidence="25" type="ORF">BV898_16093</name>
</gene>
<dbReference type="SUPFAM" id="SSF50729">
    <property type="entry name" value="PH domain-like"/>
    <property type="match status" value="1"/>
</dbReference>
<dbReference type="Pfam" id="PF18038">
    <property type="entry name" value="FERM_N_2"/>
    <property type="match status" value="1"/>
</dbReference>
<dbReference type="Pfam" id="PF03623">
    <property type="entry name" value="Focal_AT"/>
    <property type="match status" value="1"/>
</dbReference>
<dbReference type="Pfam" id="PF21477">
    <property type="entry name" value="FERM_C_FAK1"/>
    <property type="match status" value="1"/>
</dbReference>
<feature type="region of interest" description="Disordered" evidence="22">
    <location>
        <begin position="745"/>
        <end position="802"/>
    </location>
</feature>
<comment type="subcellular location">
    <subcellularLocation>
        <location evidence="1">Cell junction</location>
        <location evidence="1">Focal adhesion</location>
    </subcellularLocation>
    <subcellularLocation>
        <location evidence="3">Cell membrane</location>
        <topology evidence="3">Peripheral membrane protein</topology>
        <orientation evidence="3">Cytoplasmic side</orientation>
    </subcellularLocation>
    <subcellularLocation>
        <location evidence="2">Cell projection</location>
    </subcellularLocation>
    <subcellularLocation>
        <location evidence="4">Cytoplasm</location>
    </subcellularLocation>
</comment>
<evidence type="ECO:0000256" key="4">
    <source>
        <dbReference type="ARBA" id="ARBA00004496"/>
    </source>
</evidence>
<feature type="region of interest" description="Disordered" evidence="22">
    <location>
        <begin position="408"/>
        <end position="432"/>
    </location>
</feature>
<dbReference type="GO" id="GO:0005925">
    <property type="term" value="C:focal adhesion"/>
    <property type="evidence" value="ECO:0007669"/>
    <property type="project" value="UniProtKB-SubCell"/>
</dbReference>
<dbReference type="Pfam" id="PF07714">
    <property type="entry name" value="PK_Tyr_Ser-Thr"/>
    <property type="match status" value="1"/>
</dbReference>
<dbReference type="PRINTS" id="PR00109">
    <property type="entry name" value="TYRKINASE"/>
</dbReference>
<keyword evidence="9" id="KW-0808">Transferase</keyword>
<dbReference type="InterPro" id="IPR011993">
    <property type="entry name" value="PH-like_dom_sf"/>
</dbReference>
<dbReference type="InterPro" id="IPR029071">
    <property type="entry name" value="Ubiquitin-like_domsf"/>
</dbReference>
<dbReference type="InterPro" id="IPR000719">
    <property type="entry name" value="Prot_kinase_dom"/>
</dbReference>
<dbReference type="Pfam" id="PF00373">
    <property type="entry name" value="FERM_M"/>
    <property type="match status" value="1"/>
</dbReference>
<dbReference type="Proteomes" id="UP000192578">
    <property type="component" value="Unassembled WGS sequence"/>
</dbReference>
<keyword evidence="15" id="KW-0472">Membrane</keyword>
<dbReference type="InterPro" id="IPR035963">
    <property type="entry name" value="FERM_2"/>
</dbReference>
<evidence type="ECO:0000256" key="22">
    <source>
        <dbReference type="SAM" id="MobiDB-lite"/>
    </source>
</evidence>
<keyword evidence="21" id="KW-0175">Coiled coil</keyword>
<evidence type="ECO:0000256" key="5">
    <source>
        <dbReference type="ARBA" id="ARBA00011903"/>
    </source>
</evidence>
<evidence type="ECO:0000256" key="7">
    <source>
        <dbReference type="ARBA" id="ARBA00022490"/>
    </source>
</evidence>
<dbReference type="InterPro" id="IPR005189">
    <property type="entry name" value="Focal_adhesion_kin_target_dom"/>
</dbReference>
<dbReference type="InterPro" id="IPR011009">
    <property type="entry name" value="Kinase-like_dom_sf"/>
</dbReference>
<feature type="coiled-coil region" evidence="21">
    <location>
        <begin position="931"/>
        <end position="958"/>
    </location>
</feature>
<evidence type="ECO:0000256" key="3">
    <source>
        <dbReference type="ARBA" id="ARBA00004413"/>
    </source>
</evidence>
<evidence type="ECO:0000256" key="9">
    <source>
        <dbReference type="ARBA" id="ARBA00022679"/>
    </source>
</evidence>
<evidence type="ECO:0000256" key="17">
    <source>
        <dbReference type="ARBA" id="ARBA00023273"/>
    </source>
</evidence>
<accession>A0A9X6RL58</accession>
<dbReference type="PANTHER" id="PTHR46221:SF9">
    <property type="entry name" value="NON-SPECIFIC PROTEIN-TYROSINE KINASE"/>
    <property type="match status" value="1"/>
</dbReference>
<dbReference type="CDD" id="cd14473">
    <property type="entry name" value="FERM_B-lobe"/>
    <property type="match status" value="1"/>
</dbReference>
<dbReference type="PROSITE" id="PS00109">
    <property type="entry name" value="PROTEIN_KINASE_TYR"/>
    <property type="match status" value="1"/>
</dbReference>
<dbReference type="Gene3D" id="2.30.29.30">
    <property type="entry name" value="Pleckstrin-homology domain (PH domain)/Phosphotyrosine-binding domain (PTB)"/>
    <property type="match status" value="1"/>
</dbReference>
<evidence type="ECO:0000256" key="1">
    <source>
        <dbReference type="ARBA" id="ARBA00004246"/>
    </source>
</evidence>
<dbReference type="InterPro" id="IPR017441">
    <property type="entry name" value="Protein_kinase_ATP_BS"/>
</dbReference>
<evidence type="ECO:0000259" key="24">
    <source>
        <dbReference type="PROSITE" id="PS50057"/>
    </source>
</evidence>
<dbReference type="InterPro" id="IPR019748">
    <property type="entry name" value="FERM_central"/>
</dbReference>
<comment type="catalytic activity">
    <reaction evidence="18">
        <text>L-tyrosyl-[protein] + ATP = O-phospho-L-tyrosyl-[protein] + ADP + H(+)</text>
        <dbReference type="Rhea" id="RHEA:10596"/>
        <dbReference type="Rhea" id="RHEA-COMP:10136"/>
        <dbReference type="Rhea" id="RHEA-COMP:20101"/>
        <dbReference type="ChEBI" id="CHEBI:15378"/>
        <dbReference type="ChEBI" id="CHEBI:30616"/>
        <dbReference type="ChEBI" id="CHEBI:46858"/>
        <dbReference type="ChEBI" id="CHEBI:61978"/>
        <dbReference type="ChEBI" id="CHEBI:456216"/>
        <dbReference type="EC" id="2.7.10.2"/>
    </reaction>
</comment>
<protein>
    <recommendedName>
        <fullName evidence="5">non-specific protein-tyrosine kinase</fullName>
        <ecNumber evidence="5">2.7.10.2</ecNumber>
    </recommendedName>
</protein>
<keyword evidence="26" id="KW-1185">Reference proteome</keyword>
<keyword evidence="6" id="KW-1003">Cell membrane</keyword>
<evidence type="ECO:0000256" key="14">
    <source>
        <dbReference type="ARBA" id="ARBA00022999"/>
    </source>
</evidence>